<organism evidence="1 2">
    <name type="scientific">Stylophora pistillata</name>
    <name type="common">Smooth cauliflower coral</name>
    <dbReference type="NCBI Taxonomy" id="50429"/>
    <lineage>
        <taxon>Eukaryota</taxon>
        <taxon>Metazoa</taxon>
        <taxon>Cnidaria</taxon>
        <taxon>Anthozoa</taxon>
        <taxon>Hexacorallia</taxon>
        <taxon>Scleractinia</taxon>
        <taxon>Astrocoeniina</taxon>
        <taxon>Pocilloporidae</taxon>
        <taxon>Stylophora</taxon>
    </lineage>
</organism>
<evidence type="ECO:0000313" key="2">
    <source>
        <dbReference type="Proteomes" id="UP000225706"/>
    </source>
</evidence>
<keyword evidence="2" id="KW-1185">Reference proteome</keyword>
<comment type="caution">
    <text evidence="1">The sequence shown here is derived from an EMBL/GenBank/DDBJ whole genome shotgun (WGS) entry which is preliminary data.</text>
</comment>
<proteinExistence type="predicted"/>
<accession>A0A2B4R6N9</accession>
<name>A0A2B4R6N9_STYPI</name>
<dbReference type="Proteomes" id="UP000225706">
    <property type="component" value="Unassembled WGS sequence"/>
</dbReference>
<evidence type="ECO:0000313" key="1">
    <source>
        <dbReference type="EMBL" id="PFX13301.1"/>
    </source>
</evidence>
<protein>
    <submittedName>
        <fullName evidence="1">Uncharacterized protein</fullName>
    </submittedName>
</protein>
<gene>
    <name evidence="1" type="ORF">AWC38_SpisGene22628</name>
</gene>
<dbReference type="AlphaFoldDB" id="A0A2B4R6N9"/>
<reference evidence="2" key="1">
    <citation type="journal article" date="2017" name="bioRxiv">
        <title>Comparative analysis of the genomes of Stylophora pistillata and Acropora digitifera provides evidence for extensive differences between species of corals.</title>
        <authorList>
            <person name="Voolstra C.R."/>
            <person name="Li Y."/>
            <person name="Liew Y.J."/>
            <person name="Baumgarten S."/>
            <person name="Zoccola D."/>
            <person name="Flot J.-F."/>
            <person name="Tambutte S."/>
            <person name="Allemand D."/>
            <person name="Aranda M."/>
        </authorList>
    </citation>
    <scope>NUCLEOTIDE SEQUENCE [LARGE SCALE GENOMIC DNA]</scope>
</reference>
<sequence>MPSSIHTRPWDAASEVICMLTDLRKDATPKDLDWNLSTMKDLAPIRYAPTPELKQAQTQVFDAFTNYIHALKDFHKPLGVTKDLLEQPSKAAVILDEVLTCVDQKTRWYDMDKIKTRITFSMRESNINATDDQKEYNRVYNEVMEAFAKYTANMFDDLDDNPKWCAVALEDLLDIVERNADYDDYCRMMRYAKEFIQYYDASQVENDKDITLKLQTDIMKAFLTYIELCNTVYLKKLEEEQSNHSSDEDEVFIKVPSQEEKKPYIPEPFPEHLHNNKLIE</sequence>
<dbReference type="EMBL" id="LSMT01001013">
    <property type="protein sequence ID" value="PFX13301.1"/>
    <property type="molecule type" value="Genomic_DNA"/>
</dbReference>